<proteinExistence type="predicted"/>
<evidence type="ECO:0000313" key="3">
    <source>
        <dbReference type="Proteomes" id="UP000177092"/>
    </source>
</evidence>
<dbReference type="EMBL" id="MFJN01000005">
    <property type="protein sequence ID" value="OGG22319.1"/>
    <property type="molecule type" value="Genomic_DNA"/>
</dbReference>
<dbReference type="Proteomes" id="UP000177092">
    <property type="component" value="Unassembled WGS sequence"/>
</dbReference>
<sequence>MENIPAQEGYPLPNVPANINPPPSVPNSYASSNFSPPSSKSKVGIILVFTFFTLFIFFIIGVPAVFLYSNLKIPFISTETRQNILMSAYNIPLIPKTPEQILLMAANNNTKLTRYNPDFSIGANLGNTAVNIVALDFKLNGPVDFSSEKISFDLKFGLGVNFSGTSYQSSGQAKKAGDKVYFKIDNISDSILELYSSFFSSSYLSNFSGTKSAGLTVNSEIKKNIQRVLDNWVFYDTKGMESEARKSLEKSANNQSLIDSTRKNIQEFLLKSKILPQVKKLGDETIDNTPTYHLSFSPSKELLKELITEYYKAGESAKNNITDLNNLTDSLEMMEVDIWFGRKDAILRKLSVKSQMKMDSLLGRGNSLYGGILPNSLPALDTLTSPKLTVNTVLLIKDIGKTVTIDSPSSSISLTDFYTKLMDGAKTEEQKKQELQSKLYNDDFSILSKAIFKYYVENKKYPAVLSDLIPNYIQQSNTVVGRLNNYTYKTSSIGKSFVLYIEYSSSSYTSSYSTPYYGISSTGNFAHQLTKSEFDLVNIE</sequence>
<dbReference type="Gene3D" id="2.50.20.20">
    <property type="match status" value="1"/>
</dbReference>
<gene>
    <name evidence="2" type="ORF">A3D03_03410</name>
</gene>
<feature type="transmembrane region" description="Helical" evidence="1">
    <location>
        <begin position="43"/>
        <end position="68"/>
    </location>
</feature>
<keyword evidence="1" id="KW-0472">Membrane</keyword>
<accession>A0A1F6AC06</accession>
<evidence type="ECO:0000313" key="2">
    <source>
        <dbReference type="EMBL" id="OGG22319.1"/>
    </source>
</evidence>
<keyword evidence="1" id="KW-1133">Transmembrane helix</keyword>
<evidence type="ECO:0000256" key="1">
    <source>
        <dbReference type="SAM" id="Phobius"/>
    </source>
</evidence>
<keyword evidence="1" id="KW-0812">Transmembrane</keyword>
<protein>
    <submittedName>
        <fullName evidence="2">Uncharacterized protein</fullName>
    </submittedName>
</protein>
<dbReference type="AlphaFoldDB" id="A0A1F6AC06"/>
<organism evidence="2 3">
    <name type="scientific">Candidatus Gottesmanbacteria bacterium RIFCSPHIGHO2_02_FULL_40_13</name>
    <dbReference type="NCBI Taxonomy" id="1798384"/>
    <lineage>
        <taxon>Bacteria</taxon>
        <taxon>Candidatus Gottesmaniibacteriota</taxon>
    </lineage>
</organism>
<reference evidence="2 3" key="1">
    <citation type="journal article" date="2016" name="Nat. Commun.">
        <title>Thousands of microbial genomes shed light on interconnected biogeochemical processes in an aquifer system.</title>
        <authorList>
            <person name="Anantharaman K."/>
            <person name="Brown C.T."/>
            <person name="Hug L.A."/>
            <person name="Sharon I."/>
            <person name="Castelle C.J."/>
            <person name="Probst A.J."/>
            <person name="Thomas B.C."/>
            <person name="Singh A."/>
            <person name="Wilkins M.J."/>
            <person name="Karaoz U."/>
            <person name="Brodie E.L."/>
            <person name="Williams K.H."/>
            <person name="Hubbard S.S."/>
            <person name="Banfield J.F."/>
        </authorList>
    </citation>
    <scope>NUCLEOTIDE SEQUENCE [LARGE SCALE GENOMIC DNA]</scope>
</reference>
<name>A0A1F6AC06_9BACT</name>
<comment type="caution">
    <text evidence="2">The sequence shown here is derived from an EMBL/GenBank/DDBJ whole genome shotgun (WGS) entry which is preliminary data.</text>
</comment>